<keyword evidence="4" id="KW-1003">Cell membrane</keyword>
<evidence type="ECO:0000256" key="5">
    <source>
        <dbReference type="ARBA" id="ARBA00022692"/>
    </source>
</evidence>
<feature type="transmembrane region" description="Helical" evidence="8">
    <location>
        <begin position="215"/>
        <end position="237"/>
    </location>
</feature>
<keyword evidence="6 8" id="KW-1133">Transmembrane helix</keyword>
<evidence type="ECO:0000256" key="8">
    <source>
        <dbReference type="SAM" id="Phobius"/>
    </source>
</evidence>
<protein>
    <recommendedName>
        <fullName evidence="10">Inner membrane protein</fullName>
    </recommendedName>
</protein>
<evidence type="ECO:0000256" key="6">
    <source>
        <dbReference type="ARBA" id="ARBA00022989"/>
    </source>
</evidence>
<dbReference type="InterPro" id="IPR002549">
    <property type="entry name" value="AI-2E-like"/>
</dbReference>
<evidence type="ECO:0000256" key="7">
    <source>
        <dbReference type="ARBA" id="ARBA00023136"/>
    </source>
</evidence>
<dbReference type="PANTHER" id="PTHR21716">
    <property type="entry name" value="TRANSMEMBRANE PROTEIN"/>
    <property type="match status" value="1"/>
</dbReference>
<accession>A0A3B0MAQ6</accession>
<dbReference type="PANTHER" id="PTHR21716:SF67">
    <property type="entry name" value="TRANSPORT PROTEIN YDIK-RELATED"/>
    <property type="match status" value="1"/>
</dbReference>
<dbReference type="NCBIfam" id="NF008216">
    <property type="entry name" value="PRK10983.1"/>
    <property type="match status" value="1"/>
</dbReference>
<evidence type="ECO:0000256" key="3">
    <source>
        <dbReference type="ARBA" id="ARBA00022448"/>
    </source>
</evidence>
<feature type="transmembrane region" description="Helical" evidence="8">
    <location>
        <begin position="12"/>
        <end position="31"/>
    </location>
</feature>
<dbReference type="Pfam" id="PF01594">
    <property type="entry name" value="AI-2E_transport"/>
    <property type="match status" value="1"/>
</dbReference>
<feature type="transmembrane region" description="Helical" evidence="8">
    <location>
        <begin position="64"/>
        <end position="90"/>
    </location>
</feature>
<evidence type="ECO:0008006" key="10">
    <source>
        <dbReference type="Google" id="ProtNLM"/>
    </source>
</evidence>
<evidence type="ECO:0000256" key="4">
    <source>
        <dbReference type="ARBA" id="ARBA00022475"/>
    </source>
</evidence>
<dbReference type="AlphaFoldDB" id="A0A3B0MAQ6"/>
<organism evidence="9">
    <name type="scientific">Arsenophonus endosymbiont of Trialeurodes vaporariorum</name>
    <dbReference type="NCBI Taxonomy" id="235567"/>
    <lineage>
        <taxon>Bacteria</taxon>
        <taxon>Pseudomonadati</taxon>
        <taxon>Pseudomonadota</taxon>
        <taxon>Gammaproteobacteria</taxon>
        <taxon>Enterobacterales</taxon>
        <taxon>Morganellaceae</taxon>
        <taxon>Arsenophonus</taxon>
    </lineage>
</organism>
<feature type="transmembrane region" description="Helical" evidence="8">
    <location>
        <begin position="278"/>
        <end position="296"/>
    </location>
</feature>
<feature type="transmembrane region" description="Helical" evidence="8">
    <location>
        <begin position="161"/>
        <end position="180"/>
    </location>
</feature>
<feature type="transmembrane region" description="Helical" evidence="8">
    <location>
        <begin position="308"/>
        <end position="337"/>
    </location>
</feature>
<keyword evidence="3" id="KW-0813">Transport</keyword>
<evidence type="ECO:0000256" key="2">
    <source>
        <dbReference type="ARBA" id="ARBA00009773"/>
    </source>
</evidence>
<proteinExistence type="inferred from homology"/>
<keyword evidence="7 8" id="KW-0472">Membrane</keyword>
<keyword evidence="5 8" id="KW-0812">Transmembrane</keyword>
<name>A0A3B0MAQ6_9GAMM</name>
<evidence type="ECO:0000313" key="9">
    <source>
        <dbReference type="EMBL" id="SSW94767.1"/>
    </source>
</evidence>
<evidence type="ECO:0000256" key="1">
    <source>
        <dbReference type="ARBA" id="ARBA00004651"/>
    </source>
</evidence>
<feature type="transmembrane region" description="Helical" evidence="8">
    <location>
        <begin position="244"/>
        <end position="272"/>
    </location>
</feature>
<sequence>MEKAQFPNDLPKFIFSIIAILLMIAACFWVLKPFILGFLWAGMVVIATWPLFKKIESKLWHKKWLASIAITLLVILLFVIPFAILIGSIIQNSGPLIEWAKSPTEIRLPELLWLKNLPFIGNKLFYGWHTLVANGGNTLIAKLQPYVGEATSWFLAQAINAGRFVFHLVVMLLFSVLLYLKGESVILSIRHFTIRLAGTRGDTAILLAGQSIRAVALGVVVTALIQAITSGIGLALADIPYAAILTILIFVCCVAQLGPLLIMVPSIVWLFWSGNTNWAIIMIVWSIIVATMDGVLRPILIRMGANLSMILILIGVIGGILSFGVIGLFIGPVVLAVSNNLLTAWMNEASKPAKLSNNLTKYNLYKKDP</sequence>
<dbReference type="GO" id="GO:0005886">
    <property type="term" value="C:plasma membrane"/>
    <property type="evidence" value="ECO:0007669"/>
    <property type="project" value="UniProtKB-SubCell"/>
</dbReference>
<reference evidence="9" key="1">
    <citation type="submission" date="2018-04" db="EMBL/GenBank/DDBJ databases">
        <authorList>
            <person name="Go L.Y."/>
            <person name="Mitchell J.A."/>
        </authorList>
    </citation>
    <scope>NUCLEOTIDE SEQUENCE</scope>
    <source>
        <strain evidence="9">ARTV</strain>
    </source>
</reference>
<comment type="similarity">
    <text evidence="2">Belongs to the autoinducer-2 exporter (AI-2E) (TC 2.A.86) family.</text>
</comment>
<dbReference type="PROSITE" id="PS51257">
    <property type="entry name" value="PROKAR_LIPOPROTEIN"/>
    <property type="match status" value="1"/>
</dbReference>
<feature type="transmembrane region" description="Helical" evidence="8">
    <location>
        <begin position="37"/>
        <end position="52"/>
    </location>
</feature>
<gene>
    <name evidence="9" type="ORF">ARTV_0297</name>
</gene>
<comment type="subcellular location">
    <subcellularLocation>
        <location evidence="1">Cell membrane</location>
        <topology evidence="1">Multi-pass membrane protein</topology>
    </subcellularLocation>
</comment>
<dbReference type="EMBL" id="UFQR01000001">
    <property type="protein sequence ID" value="SSW94767.1"/>
    <property type="molecule type" value="Genomic_DNA"/>
</dbReference>